<evidence type="ECO:0000313" key="2">
    <source>
        <dbReference type="EMBL" id="AOZ08607.1"/>
    </source>
</evidence>
<accession>A0ABM6FAB0</accession>
<dbReference type="Proteomes" id="UP000177515">
    <property type="component" value="Chromosome 2"/>
</dbReference>
<reference evidence="2 3" key="1">
    <citation type="submission" date="2016-10" db="EMBL/GenBank/DDBJ databases">
        <title>Complete genome sequences of three Cupriavidus strains isolated from various Malaysian environments.</title>
        <authorList>
            <person name="Abdullah A.A.-A."/>
            <person name="Shafie N.A.H."/>
            <person name="Lau N.S."/>
        </authorList>
    </citation>
    <scope>NUCLEOTIDE SEQUENCE [LARGE SCALE GENOMIC DNA]</scope>
    <source>
        <strain evidence="2 3">USMAA1020</strain>
    </source>
</reference>
<gene>
    <name evidence="2" type="ORF">BKK80_21940</name>
</gene>
<dbReference type="EMBL" id="CP017755">
    <property type="protein sequence ID" value="AOZ08607.1"/>
    <property type="molecule type" value="Genomic_DNA"/>
</dbReference>
<proteinExistence type="predicted"/>
<evidence type="ECO:0000313" key="3">
    <source>
        <dbReference type="Proteomes" id="UP000177515"/>
    </source>
</evidence>
<sequence length="288" mass="30587">MKRYASSLLLGLAGLSAVAQEAPKEVNVAAAPATAEANLPEGVTTEKDPLKQAYLAKAALKPALFRPSENMPQVVNEDLLRGMSESGKAPGNASEFVGYLPKLKVLPCAQGCEGKDYARAVAEFIKGYRGNGRSFKERGEMIVQVRWYNTRPFLMRKLPYGADVFGVSFLLEGKLVSLGKKSGVGVSVSSYELAHEIGARLATELAFTLGMGVKPTYLSVTNHLSTGVGGAVMAAGATVDGMLGVEDVRPRIEPATEADNKLLPAMDGIKPGEVEPIAAMHYINSIVF</sequence>
<dbReference type="RefSeq" id="WP_071071239.1">
    <property type="nucleotide sequence ID" value="NZ_CP017755.1"/>
</dbReference>
<organism evidence="2 3">
    <name type="scientific">Cupriavidus malaysiensis</name>
    <dbReference type="NCBI Taxonomy" id="367825"/>
    <lineage>
        <taxon>Bacteria</taxon>
        <taxon>Pseudomonadati</taxon>
        <taxon>Pseudomonadota</taxon>
        <taxon>Betaproteobacteria</taxon>
        <taxon>Burkholderiales</taxon>
        <taxon>Burkholderiaceae</taxon>
        <taxon>Cupriavidus</taxon>
    </lineage>
</organism>
<name>A0ABM6FAB0_9BURK</name>
<keyword evidence="1" id="KW-0732">Signal</keyword>
<feature type="chain" id="PRO_5045546981" evidence="1">
    <location>
        <begin position="22"/>
        <end position="288"/>
    </location>
</feature>
<protein>
    <submittedName>
        <fullName evidence="2">Uncharacterized protein</fullName>
    </submittedName>
</protein>
<keyword evidence="3" id="KW-1185">Reference proteome</keyword>
<evidence type="ECO:0000256" key="1">
    <source>
        <dbReference type="SAM" id="SignalP"/>
    </source>
</evidence>
<feature type="signal peptide" evidence="1">
    <location>
        <begin position="1"/>
        <end position="21"/>
    </location>
</feature>